<sequence length="377" mass="38608">MQKKLIALAMASAFAAPAFAATSNVDIYGVFNMSVERIDSGRTGVDKSTSVNNNNSRIGFKGTEDLGGGLAAVWQVESSIAADQGSGSLAARNTFVGLKGGFGTVLLGKIDTPMKGLGRAVDNFGDGIADSRNILGTTLVGANAWDARTNNTIAYVTPDFSGLSAVLAYVTDTSASGTTAAPISSITTCASSLDCNKRDAWSGAVNYNNGPLMLGAGYEKHNSSAAGVDLSAHIWRAVAGYSFGGAKLGALYEKASGDALANGDSLMDRKAWGVFGNYAIGAVTLKANYLKADEQGNIANSGAKQYTLGADYALSKRTTAYAFYAKVKNDTNAGYGLGAAGTSNTFIPGSNAGTTAAPFPYAGVDPSVFGIGMKHSF</sequence>
<evidence type="ECO:0000256" key="10">
    <source>
        <dbReference type="ARBA" id="ARBA00023237"/>
    </source>
</evidence>
<evidence type="ECO:0000256" key="7">
    <source>
        <dbReference type="ARBA" id="ARBA00023065"/>
    </source>
</evidence>
<keyword evidence="3" id="KW-0813">Transport</keyword>
<evidence type="ECO:0000256" key="6">
    <source>
        <dbReference type="ARBA" id="ARBA00022729"/>
    </source>
</evidence>
<evidence type="ECO:0000256" key="5">
    <source>
        <dbReference type="ARBA" id="ARBA00022692"/>
    </source>
</evidence>
<keyword evidence="5" id="KW-0812">Transmembrane</keyword>
<dbReference type="PRINTS" id="PR00182">
    <property type="entry name" value="ECOLNEIPORIN"/>
</dbReference>
<dbReference type="InterPro" id="IPR033900">
    <property type="entry name" value="Gram_neg_porin_domain"/>
</dbReference>
<feature type="chain" id="PRO_5046802572" evidence="11">
    <location>
        <begin position="21"/>
        <end position="377"/>
    </location>
</feature>
<dbReference type="Proteomes" id="UP001334732">
    <property type="component" value="Chromosome"/>
</dbReference>
<dbReference type="InterPro" id="IPR001702">
    <property type="entry name" value="Porin_Gram-ve"/>
</dbReference>
<dbReference type="Pfam" id="PF13609">
    <property type="entry name" value="Porin_4"/>
    <property type="match status" value="1"/>
</dbReference>
<evidence type="ECO:0000256" key="4">
    <source>
        <dbReference type="ARBA" id="ARBA00022452"/>
    </source>
</evidence>
<evidence type="ECO:0000256" key="1">
    <source>
        <dbReference type="ARBA" id="ARBA00004571"/>
    </source>
</evidence>
<accession>A0ABZ1CK79</accession>
<evidence type="ECO:0000256" key="11">
    <source>
        <dbReference type="SAM" id="SignalP"/>
    </source>
</evidence>
<dbReference type="InterPro" id="IPR023614">
    <property type="entry name" value="Porin_dom_sf"/>
</dbReference>
<dbReference type="InterPro" id="IPR002299">
    <property type="entry name" value="Porin_Neis"/>
</dbReference>
<evidence type="ECO:0000313" key="14">
    <source>
        <dbReference type="Proteomes" id="UP001334732"/>
    </source>
</evidence>
<dbReference type="CDD" id="cd00342">
    <property type="entry name" value="gram_neg_porins"/>
    <property type="match status" value="1"/>
</dbReference>
<dbReference type="Gene3D" id="2.40.160.10">
    <property type="entry name" value="Porin"/>
    <property type="match status" value="1"/>
</dbReference>
<keyword evidence="9" id="KW-0472">Membrane</keyword>
<evidence type="ECO:0000256" key="3">
    <source>
        <dbReference type="ARBA" id="ARBA00022448"/>
    </source>
</evidence>
<reference evidence="13 14" key="1">
    <citation type="submission" date="2023-12" db="EMBL/GenBank/DDBJ databases">
        <title>Thiobacillus sedimentum sp. nov., a chemolithoautotrophic sulfur-oxidizing bacterium isolated from freshwater sediment.</title>
        <authorList>
            <person name="Luo J."/>
            <person name="Dai C."/>
        </authorList>
    </citation>
    <scope>NUCLEOTIDE SEQUENCE [LARGE SCALE GENOMIC DNA]</scope>
    <source>
        <strain evidence="13 14">SCUT-2</strain>
    </source>
</reference>
<comment type="subcellular location">
    <subcellularLocation>
        <location evidence="1">Cell outer membrane</location>
        <topology evidence="1">Multi-pass membrane protein</topology>
    </subcellularLocation>
</comment>
<dbReference type="EMBL" id="CP141769">
    <property type="protein sequence ID" value="WRS39774.1"/>
    <property type="molecule type" value="Genomic_DNA"/>
</dbReference>
<comment type="subunit">
    <text evidence="2">Homotrimer.</text>
</comment>
<keyword evidence="10" id="KW-0998">Cell outer membrane</keyword>
<dbReference type="PANTHER" id="PTHR34501">
    <property type="entry name" value="PROTEIN YDDL-RELATED"/>
    <property type="match status" value="1"/>
</dbReference>
<dbReference type="PANTHER" id="PTHR34501:SF9">
    <property type="entry name" value="MAJOR OUTER MEMBRANE PROTEIN P.IA"/>
    <property type="match status" value="1"/>
</dbReference>
<name>A0ABZ1CK79_9PROT</name>
<keyword evidence="4" id="KW-1134">Transmembrane beta strand</keyword>
<dbReference type="PRINTS" id="PR00184">
    <property type="entry name" value="NEISSPPORIN"/>
</dbReference>
<keyword evidence="14" id="KW-1185">Reference proteome</keyword>
<keyword evidence="7" id="KW-0406">Ion transport</keyword>
<evidence type="ECO:0000259" key="12">
    <source>
        <dbReference type="Pfam" id="PF13609"/>
    </source>
</evidence>
<feature type="domain" description="Porin" evidence="12">
    <location>
        <begin position="7"/>
        <end position="331"/>
    </location>
</feature>
<evidence type="ECO:0000256" key="9">
    <source>
        <dbReference type="ARBA" id="ARBA00023136"/>
    </source>
</evidence>
<feature type="signal peptide" evidence="11">
    <location>
        <begin position="1"/>
        <end position="20"/>
    </location>
</feature>
<proteinExistence type="predicted"/>
<keyword evidence="6 11" id="KW-0732">Signal</keyword>
<dbReference type="SUPFAM" id="SSF56935">
    <property type="entry name" value="Porins"/>
    <property type="match status" value="1"/>
</dbReference>
<evidence type="ECO:0000313" key="13">
    <source>
        <dbReference type="EMBL" id="WRS39774.1"/>
    </source>
</evidence>
<evidence type="ECO:0000256" key="8">
    <source>
        <dbReference type="ARBA" id="ARBA00023114"/>
    </source>
</evidence>
<evidence type="ECO:0000256" key="2">
    <source>
        <dbReference type="ARBA" id="ARBA00011233"/>
    </source>
</evidence>
<gene>
    <name evidence="13" type="ORF">VA613_02580</name>
</gene>
<protein>
    <submittedName>
        <fullName evidence="13">Porin</fullName>
    </submittedName>
</protein>
<dbReference type="RefSeq" id="WP_324780304.1">
    <property type="nucleotide sequence ID" value="NZ_CP141769.1"/>
</dbReference>
<keyword evidence="8" id="KW-0626">Porin</keyword>
<organism evidence="13 14">
    <name type="scientific">Thiobacillus sedimenti</name>
    <dbReference type="NCBI Taxonomy" id="3110231"/>
    <lineage>
        <taxon>Bacteria</taxon>
        <taxon>Pseudomonadati</taxon>
        <taxon>Pseudomonadota</taxon>
        <taxon>Betaproteobacteria</taxon>
        <taxon>Nitrosomonadales</taxon>
        <taxon>Thiobacillaceae</taxon>
        <taxon>Thiobacillus</taxon>
    </lineage>
</organism>
<dbReference type="InterPro" id="IPR050298">
    <property type="entry name" value="Gram-neg_bact_OMP"/>
</dbReference>